<name>A0A328ASS6_9CAUL</name>
<dbReference type="InterPro" id="IPR005702">
    <property type="entry name" value="Wzc-like_C"/>
</dbReference>
<dbReference type="GO" id="GO:0004713">
    <property type="term" value="F:protein tyrosine kinase activity"/>
    <property type="evidence" value="ECO:0007669"/>
    <property type="project" value="TreeGrafter"/>
</dbReference>
<evidence type="ECO:0000256" key="15">
    <source>
        <dbReference type="ARBA" id="ARBA00051245"/>
    </source>
</evidence>
<sequence length="744" mass="80052">MNLQQSHPSSGSFGGWMIPAPPTSVVEQAVPPQSGPLDLQKWLSVFRRRASLFLTLAIAIFGCFVVGTLAAPREYTAAAEVVVDARHQNMVDAAPVVQDLPRSNTEANIVDTQVAILRSRALAAKVAQELQLVDDPEFNGTLTEPTGPRAWLRSFFPQPEPTAAEVRQSVVDVLLGKLSIRREGLTYVIEIAITSSDPEKSARIANAYAKNFLTLSAASKAEATTTLNRWLAERLVGLRQQVEQTDAAVQQFRISNGLLSASGVPLNEQEISTYNLQTGAARAALAEDQARLNTALAQLARGSSGDDLGEALNSPVIQALRLQRQQISSRLAGLEVTFTSAYPEVQQEQQRLADVDRQIAGEIKRIVSNLQAKVQVSQKRLDAVQGTLSTAKGTLAANNQAAVRLNELQRNADAARAVYESFLNRFKETSAMVGMVEPDARLLALAERPTGPSSPNVKLNLATGMLVALMAGLAGVAAAEILASGLTTGEDIEQRVGAAYVGSVPLLNRRSRTSPGAYLTSKPMSAFAEALRGVRASLLETSDGDAPHIIAITSSLPGEGKTHTAVSFASSFAMQGYKTILVDCDSRRPSLCRYIPPVDVGLLEVLEGRCTLQDAVVRDDKTGAFFLPLAQHSKSKHDLFATEAMEELLAQLRLDYDIVILDAPPVLGVADTRTLAPLADAVLLLAQWRKTPRKAVETSLKMLLRSGARVAGIALTQVDLKQQSRSGYGDPGYYYGKYAGYYVE</sequence>
<evidence type="ECO:0000256" key="10">
    <source>
        <dbReference type="ARBA" id="ARBA00022777"/>
    </source>
</evidence>
<keyword evidence="21" id="KW-1185">Reference proteome</keyword>
<comment type="subcellular location">
    <subcellularLocation>
        <location evidence="1">Cell inner membrane</location>
        <topology evidence="1">Multi-pass membrane protein</topology>
    </subcellularLocation>
</comment>
<dbReference type="InterPro" id="IPR050445">
    <property type="entry name" value="Bact_polysacc_biosynth/exp"/>
</dbReference>
<accession>A0A328ASS6</accession>
<keyword evidence="6" id="KW-0997">Cell inner membrane</keyword>
<dbReference type="CDD" id="cd05387">
    <property type="entry name" value="BY-kinase"/>
    <property type="match status" value="1"/>
</dbReference>
<evidence type="ECO:0000256" key="2">
    <source>
        <dbReference type="ARBA" id="ARBA00007316"/>
    </source>
</evidence>
<evidence type="ECO:0000256" key="3">
    <source>
        <dbReference type="ARBA" id="ARBA00008883"/>
    </source>
</evidence>
<comment type="caution">
    <text evidence="20">The sequence shown here is derived from an EMBL/GenBank/DDBJ whole genome shotgun (WGS) entry which is preliminary data.</text>
</comment>
<dbReference type="SUPFAM" id="SSF52540">
    <property type="entry name" value="P-loop containing nucleoside triphosphate hydrolases"/>
    <property type="match status" value="1"/>
</dbReference>
<dbReference type="PANTHER" id="PTHR32309:SF13">
    <property type="entry name" value="FERRIC ENTEROBACTIN TRANSPORT PROTEIN FEPE"/>
    <property type="match status" value="1"/>
</dbReference>
<keyword evidence="12 17" id="KW-1133">Transmembrane helix</keyword>
<feature type="transmembrane region" description="Helical" evidence="17">
    <location>
        <begin position="50"/>
        <end position="71"/>
    </location>
</feature>
<evidence type="ECO:0000256" key="12">
    <source>
        <dbReference type="ARBA" id="ARBA00022989"/>
    </source>
</evidence>
<dbReference type="InterPro" id="IPR027417">
    <property type="entry name" value="P-loop_NTPase"/>
</dbReference>
<dbReference type="RefSeq" id="WP_111514592.1">
    <property type="nucleotide sequence ID" value="NZ_QFYR01000001.1"/>
</dbReference>
<evidence type="ECO:0000256" key="5">
    <source>
        <dbReference type="ARBA" id="ARBA00022475"/>
    </source>
</evidence>
<gene>
    <name evidence="20" type="ORF">DJ018_09615</name>
</gene>
<keyword evidence="11" id="KW-0067">ATP-binding</keyword>
<dbReference type="Pfam" id="PF13614">
    <property type="entry name" value="AAA_31"/>
    <property type="match status" value="1"/>
</dbReference>
<dbReference type="OrthoDB" id="230260at2"/>
<evidence type="ECO:0000256" key="8">
    <source>
        <dbReference type="ARBA" id="ARBA00022692"/>
    </source>
</evidence>
<evidence type="ECO:0000256" key="6">
    <source>
        <dbReference type="ARBA" id="ARBA00022519"/>
    </source>
</evidence>
<dbReference type="PANTHER" id="PTHR32309">
    <property type="entry name" value="TYROSINE-PROTEIN KINASE"/>
    <property type="match status" value="1"/>
</dbReference>
<evidence type="ECO:0000256" key="17">
    <source>
        <dbReference type="SAM" id="Phobius"/>
    </source>
</evidence>
<reference evidence="21" key="1">
    <citation type="submission" date="2018-05" db="EMBL/GenBank/DDBJ databases">
        <authorList>
            <person name="Li X."/>
        </authorList>
    </citation>
    <scope>NUCLEOTIDE SEQUENCE [LARGE SCALE GENOMIC DNA]</scope>
    <source>
        <strain evidence="21">YIM 73061</strain>
    </source>
</reference>
<evidence type="ECO:0000259" key="19">
    <source>
        <dbReference type="Pfam" id="PF13614"/>
    </source>
</evidence>
<dbReference type="GO" id="GO:0005886">
    <property type="term" value="C:plasma membrane"/>
    <property type="evidence" value="ECO:0007669"/>
    <property type="project" value="UniProtKB-SubCell"/>
</dbReference>
<evidence type="ECO:0000256" key="16">
    <source>
        <dbReference type="SAM" id="Coils"/>
    </source>
</evidence>
<dbReference type="Proteomes" id="UP000249725">
    <property type="component" value="Unassembled WGS sequence"/>
</dbReference>
<keyword evidence="8 17" id="KW-0812">Transmembrane</keyword>
<dbReference type="Gene3D" id="3.40.50.300">
    <property type="entry name" value="P-loop containing nucleotide triphosphate hydrolases"/>
    <property type="match status" value="1"/>
</dbReference>
<dbReference type="EC" id="2.7.10.2" evidence="4"/>
<keyword evidence="13 17" id="KW-0472">Membrane</keyword>
<evidence type="ECO:0000256" key="14">
    <source>
        <dbReference type="ARBA" id="ARBA00023137"/>
    </source>
</evidence>
<evidence type="ECO:0000256" key="13">
    <source>
        <dbReference type="ARBA" id="ARBA00023136"/>
    </source>
</evidence>
<organism evidence="20 21">
    <name type="scientific">Phenylobacterium deserti</name>
    <dbReference type="NCBI Taxonomy" id="1914756"/>
    <lineage>
        <taxon>Bacteria</taxon>
        <taxon>Pseudomonadati</taxon>
        <taxon>Pseudomonadota</taxon>
        <taxon>Alphaproteobacteria</taxon>
        <taxon>Caulobacterales</taxon>
        <taxon>Caulobacteraceae</taxon>
        <taxon>Phenylobacterium</taxon>
    </lineage>
</organism>
<comment type="similarity">
    <text evidence="2">Belongs to the CpsD/CapB family.</text>
</comment>
<keyword evidence="9" id="KW-0547">Nucleotide-binding</keyword>
<feature type="coiled-coil region" evidence="16">
    <location>
        <begin position="398"/>
        <end position="425"/>
    </location>
</feature>
<evidence type="ECO:0000256" key="9">
    <source>
        <dbReference type="ARBA" id="ARBA00022741"/>
    </source>
</evidence>
<evidence type="ECO:0000256" key="7">
    <source>
        <dbReference type="ARBA" id="ARBA00022679"/>
    </source>
</evidence>
<evidence type="ECO:0000256" key="11">
    <source>
        <dbReference type="ARBA" id="ARBA00022840"/>
    </source>
</evidence>
<evidence type="ECO:0000256" key="1">
    <source>
        <dbReference type="ARBA" id="ARBA00004429"/>
    </source>
</evidence>
<keyword evidence="10" id="KW-0418">Kinase</keyword>
<evidence type="ECO:0000259" key="18">
    <source>
        <dbReference type="Pfam" id="PF02706"/>
    </source>
</evidence>
<keyword evidence="5" id="KW-1003">Cell membrane</keyword>
<proteinExistence type="inferred from homology"/>
<dbReference type="AlphaFoldDB" id="A0A328ASS6"/>
<dbReference type="Pfam" id="PF02706">
    <property type="entry name" value="Wzz"/>
    <property type="match status" value="1"/>
</dbReference>
<keyword evidence="16" id="KW-0175">Coiled coil</keyword>
<feature type="domain" description="Polysaccharide chain length determinant N-terminal" evidence="18">
    <location>
        <begin position="37"/>
        <end position="130"/>
    </location>
</feature>
<evidence type="ECO:0000313" key="21">
    <source>
        <dbReference type="Proteomes" id="UP000249725"/>
    </source>
</evidence>
<dbReference type="InterPro" id="IPR025669">
    <property type="entry name" value="AAA_dom"/>
</dbReference>
<comment type="catalytic activity">
    <reaction evidence="15">
        <text>L-tyrosyl-[protein] + ATP = O-phospho-L-tyrosyl-[protein] + ADP + H(+)</text>
        <dbReference type="Rhea" id="RHEA:10596"/>
        <dbReference type="Rhea" id="RHEA-COMP:10136"/>
        <dbReference type="Rhea" id="RHEA-COMP:20101"/>
        <dbReference type="ChEBI" id="CHEBI:15378"/>
        <dbReference type="ChEBI" id="CHEBI:30616"/>
        <dbReference type="ChEBI" id="CHEBI:46858"/>
        <dbReference type="ChEBI" id="CHEBI:61978"/>
        <dbReference type="ChEBI" id="CHEBI:456216"/>
        <dbReference type="EC" id="2.7.10.2"/>
    </reaction>
</comment>
<comment type="similarity">
    <text evidence="3">Belongs to the etk/wzc family.</text>
</comment>
<dbReference type="InterPro" id="IPR003856">
    <property type="entry name" value="LPS_length_determ_N"/>
</dbReference>
<feature type="domain" description="AAA" evidence="19">
    <location>
        <begin position="548"/>
        <end position="689"/>
    </location>
</feature>
<protein>
    <recommendedName>
        <fullName evidence="4">non-specific protein-tyrosine kinase</fullName>
        <ecNumber evidence="4">2.7.10.2</ecNumber>
    </recommendedName>
</protein>
<evidence type="ECO:0000313" key="20">
    <source>
        <dbReference type="EMBL" id="RAK58142.1"/>
    </source>
</evidence>
<keyword evidence="14" id="KW-0829">Tyrosine-protein kinase</keyword>
<dbReference type="EMBL" id="QFYR01000001">
    <property type="protein sequence ID" value="RAK58142.1"/>
    <property type="molecule type" value="Genomic_DNA"/>
</dbReference>
<evidence type="ECO:0000256" key="4">
    <source>
        <dbReference type="ARBA" id="ARBA00011903"/>
    </source>
</evidence>
<keyword evidence="7" id="KW-0808">Transferase</keyword>